<gene>
    <name evidence="1" type="ORF">PFISCL1PPCAC_26313</name>
</gene>
<sequence length="133" mass="15309">QRIREILKQDIFLRHLNAGTINTSLTECSNFHRHICPKGGLSDQASTKGLFEEILAIEKTCTKYDVFSKIAVDFAYAKQFDHFPYTNENALSAALLAMPKSVLLSIYEFTSLHKTKPHEFFRNVWNKQAWSPE</sequence>
<proteinExistence type="predicted"/>
<name>A0AAV5WVA9_9BILA</name>
<feature type="non-terminal residue" evidence="1">
    <location>
        <position position="1"/>
    </location>
</feature>
<accession>A0AAV5WVA9</accession>
<dbReference type="EMBL" id="BTSY01000007">
    <property type="protein sequence ID" value="GMT35016.1"/>
    <property type="molecule type" value="Genomic_DNA"/>
</dbReference>
<evidence type="ECO:0000313" key="2">
    <source>
        <dbReference type="Proteomes" id="UP001432322"/>
    </source>
</evidence>
<keyword evidence="2" id="KW-1185">Reference proteome</keyword>
<evidence type="ECO:0000313" key="1">
    <source>
        <dbReference type="EMBL" id="GMT35016.1"/>
    </source>
</evidence>
<protein>
    <submittedName>
        <fullName evidence="1">Uncharacterized protein</fullName>
    </submittedName>
</protein>
<reference evidence="1" key="1">
    <citation type="submission" date="2023-10" db="EMBL/GenBank/DDBJ databases">
        <title>Genome assembly of Pristionchus species.</title>
        <authorList>
            <person name="Yoshida K."/>
            <person name="Sommer R.J."/>
        </authorList>
    </citation>
    <scope>NUCLEOTIDE SEQUENCE</scope>
    <source>
        <strain evidence="1">RS5133</strain>
    </source>
</reference>
<organism evidence="1 2">
    <name type="scientific">Pristionchus fissidentatus</name>
    <dbReference type="NCBI Taxonomy" id="1538716"/>
    <lineage>
        <taxon>Eukaryota</taxon>
        <taxon>Metazoa</taxon>
        <taxon>Ecdysozoa</taxon>
        <taxon>Nematoda</taxon>
        <taxon>Chromadorea</taxon>
        <taxon>Rhabditida</taxon>
        <taxon>Rhabditina</taxon>
        <taxon>Diplogasteromorpha</taxon>
        <taxon>Diplogasteroidea</taxon>
        <taxon>Neodiplogasteridae</taxon>
        <taxon>Pristionchus</taxon>
    </lineage>
</organism>
<dbReference type="Proteomes" id="UP001432322">
    <property type="component" value="Unassembled WGS sequence"/>
</dbReference>
<dbReference type="AlphaFoldDB" id="A0AAV5WVA9"/>
<feature type="non-terminal residue" evidence="1">
    <location>
        <position position="133"/>
    </location>
</feature>
<comment type="caution">
    <text evidence="1">The sequence shown here is derived from an EMBL/GenBank/DDBJ whole genome shotgun (WGS) entry which is preliminary data.</text>
</comment>